<comment type="caution">
    <text evidence="1">The sequence shown here is derived from an EMBL/GenBank/DDBJ whole genome shotgun (WGS) entry which is preliminary data.</text>
</comment>
<protein>
    <submittedName>
        <fullName evidence="1">Uncharacterized protein</fullName>
    </submittedName>
</protein>
<proteinExistence type="predicted"/>
<evidence type="ECO:0000313" key="1">
    <source>
        <dbReference type="EMBL" id="CAJ0945167.1"/>
    </source>
</evidence>
<evidence type="ECO:0000313" key="2">
    <source>
        <dbReference type="Proteomes" id="UP001176940"/>
    </source>
</evidence>
<sequence length="101" mass="11171">YNLLLPVISHYWGGDCRTGDHNLLLPVISHYWGSHYWGRSLQSITPCYQPLLAEPLLGEEPTIYYSLLSAITGGAITGGGDCRTGAYNLLLPVISHYSFDE</sequence>
<name>A0ABN9LQS7_9NEOB</name>
<organism evidence="1 2">
    <name type="scientific">Ranitomeya imitator</name>
    <name type="common">mimic poison frog</name>
    <dbReference type="NCBI Taxonomy" id="111125"/>
    <lineage>
        <taxon>Eukaryota</taxon>
        <taxon>Metazoa</taxon>
        <taxon>Chordata</taxon>
        <taxon>Craniata</taxon>
        <taxon>Vertebrata</taxon>
        <taxon>Euteleostomi</taxon>
        <taxon>Amphibia</taxon>
        <taxon>Batrachia</taxon>
        <taxon>Anura</taxon>
        <taxon>Neobatrachia</taxon>
        <taxon>Hyloidea</taxon>
        <taxon>Dendrobatidae</taxon>
        <taxon>Dendrobatinae</taxon>
        <taxon>Ranitomeya</taxon>
    </lineage>
</organism>
<keyword evidence="2" id="KW-1185">Reference proteome</keyword>
<accession>A0ABN9LQS7</accession>
<feature type="non-terminal residue" evidence="1">
    <location>
        <position position="101"/>
    </location>
</feature>
<dbReference type="EMBL" id="CAUEEQ010023579">
    <property type="protein sequence ID" value="CAJ0945167.1"/>
    <property type="molecule type" value="Genomic_DNA"/>
</dbReference>
<gene>
    <name evidence="1" type="ORF">RIMI_LOCUS10760549</name>
</gene>
<reference evidence="1" key="1">
    <citation type="submission" date="2023-07" db="EMBL/GenBank/DDBJ databases">
        <authorList>
            <person name="Stuckert A."/>
        </authorList>
    </citation>
    <scope>NUCLEOTIDE SEQUENCE</scope>
</reference>
<feature type="non-terminal residue" evidence="1">
    <location>
        <position position="1"/>
    </location>
</feature>
<dbReference type="Proteomes" id="UP001176940">
    <property type="component" value="Unassembled WGS sequence"/>
</dbReference>